<evidence type="ECO:0000313" key="3">
    <source>
        <dbReference type="Proteomes" id="UP000182444"/>
    </source>
</evidence>
<evidence type="ECO:0000256" key="1">
    <source>
        <dbReference type="SAM" id="SignalP"/>
    </source>
</evidence>
<evidence type="ECO:0000313" key="2">
    <source>
        <dbReference type="EMBL" id="AOW07005.1"/>
    </source>
</evidence>
<dbReference type="AlphaFoldDB" id="A0A1D8NMY8"/>
<accession>A0A1D8NMY8</accession>
<dbReference type="Proteomes" id="UP000182444">
    <property type="component" value="Chromosome 1F"/>
</dbReference>
<protein>
    <recommendedName>
        <fullName evidence="4">Secreted protein</fullName>
    </recommendedName>
</protein>
<gene>
    <name evidence="2" type="ORF">YALI1_F15367g</name>
</gene>
<organism evidence="2 3">
    <name type="scientific">Yarrowia lipolytica</name>
    <name type="common">Candida lipolytica</name>
    <dbReference type="NCBI Taxonomy" id="4952"/>
    <lineage>
        <taxon>Eukaryota</taxon>
        <taxon>Fungi</taxon>
        <taxon>Dikarya</taxon>
        <taxon>Ascomycota</taxon>
        <taxon>Saccharomycotina</taxon>
        <taxon>Dipodascomycetes</taxon>
        <taxon>Dipodascales</taxon>
        <taxon>Dipodascales incertae sedis</taxon>
        <taxon>Yarrowia</taxon>
    </lineage>
</organism>
<sequence length="283" mass="30421">MLMLHLCRSCFFLSRGIQARDPGAGKLSTPELAGVATSLLLQLASPRVQVGHVHLGALAGVLVEDGTAVFGSPGRGVKMQRDSHLGFAGVFDSMQADFVGHVGHLLLGSNRLLDDLHGALDTFLGPLVESLHQVALEDLHDAVGVGVVMDARALSGVPNQQKQVGLVVDVVHSVSGVSSSGFFQSKVLPLGLDGVVPGHDVHEVFDVDVIGINAGRRAQNCSDALLEHFKPRLSLVFGGRHRKLSENLLRARQRNARRQLLSALFQPRLLLSRRRHFVQHIVG</sequence>
<evidence type="ECO:0008006" key="4">
    <source>
        <dbReference type="Google" id="ProtNLM"/>
    </source>
</evidence>
<dbReference type="GeneID" id="94583919"/>
<feature type="chain" id="PRO_5009110625" description="Secreted protein" evidence="1">
    <location>
        <begin position="20"/>
        <end position="283"/>
    </location>
</feature>
<proteinExistence type="predicted"/>
<dbReference type="VEuPathDB" id="FungiDB:YALI1_F15367g"/>
<name>A0A1D8NMY8_YARLL</name>
<reference evidence="2 3" key="1">
    <citation type="journal article" date="2016" name="PLoS ONE">
        <title>Sequence Assembly of Yarrowia lipolytica Strain W29/CLIB89 Shows Transposable Element Diversity.</title>
        <authorList>
            <person name="Magnan C."/>
            <person name="Yu J."/>
            <person name="Chang I."/>
            <person name="Jahn E."/>
            <person name="Kanomata Y."/>
            <person name="Wu J."/>
            <person name="Zeller M."/>
            <person name="Oakes M."/>
            <person name="Baldi P."/>
            <person name="Sandmeyer S."/>
        </authorList>
    </citation>
    <scope>NUCLEOTIDE SEQUENCE [LARGE SCALE GENOMIC DNA]</scope>
    <source>
        <strain evidence="3">CLIB89(W29)</strain>
    </source>
</reference>
<dbReference type="RefSeq" id="XP_068139434.1">
    <property type="nucleotide sequence ID" value="XM_068283333.1"/>
</dbReference>
<dbReference type="EMBL" id="CP017558">
    <property type="protein sequence ID" value="AOW07005.1"/>
    <property type="molecule type" value="Genomic_DNA"/>
</dbReference>
<keyword evidence="1" id="KW-0732">Signal</keyword>
<feature type="signal peptide" evidence="1">
    <location>
        <begin position="1"/>
        <end position="19"/>
    </location>
</feature>